<protein>
    <submittedName>
        <fullName evidence="2">Uncharacterized protein</fullName>
    </submittedName>
</protein>
<feature type="non-terminal residue" evidence="2">
    <location>
        <position position="252"/>
    </location>
</feature>
<accession>A0A8J4CKG7</accession>
<feature type="region of interest" description="Disordered" evidence="1">
    <location>
        <begin position="62"/>
        <end position="90"/>
    </location>
</feature>
<evidence type="ECO:0000256" key="1">
    <source>
        <dbReference type="SAM" id="MobiDB-lite"/>
    </source>
</evidence>
<comment type="caution">
    <text evidence="2">The sequence shown here is derived from an EMBL/GenBank/DDBJ whole genome shotgun (WGS) entry which is preliminary data.</text>
</comment>
<evidence type="ECO:0000313" key="3">
    <source>
        <dbReference type="Proteomes" id="UP000747110"/>
    </source>
</evidence>
<dbReference type="Proteomes" id="UP000747110">
    <property type="component" value="Unassembled WGS sequence"/>
</dbReference>
<feature type="compositionally biased region" description="Polar residues" evidence="1">
    <location>
        <begin position="74"/>
        <end position="85"/>
    </location>
</feature>
<evidence type="ECO:0000313" key="2">
    <source>
        <dbReference type="EMBL" id="GIL81528.1"/>
    </source>
</evidence>
<dbReference type="EMBL" id="BNCP01000021">
    <property type="protein sequence ID" value="GIL81528.1"/>
    <property type="molecule type" value="Genomic_DNA"/>
</dbReference>
<organism evidence="2 3">
    <name type="scientific">Volvox reticuliferus</name>
    <dbReference type="NCBI Taxonomy" id="1737510"/>
    <lineage>
        <taxon>Eukaryota</taxon>
        <taxon>Viridiplantae</taxon>
        <taxon>Chlorophyta</taxon>
        <taxon>core chlorophytes</taxon>
        <taxon>Chlorophyceae</taxon>
        <taxon>CS clade</taxon>
        <taxon>Chlamydomonadales</taxon>
        <taxon>Volvocaceae</taxon>
        <taxon>Volvox</taxon>
    </lineage>
</organism>
<feature type="region of interest" description="Disordered" evidence="1">
    <location>
        <begin position="226"/>
        <end position="252"/>
    </location>
</feature>
<keyword evidence="3" id="KW-1185">Reference proteome</keyword>
<name>A0A8J4CKG7_9CHLO</name>
<dbReference type="AlphaFoldDB" id="A0A8J4CKG7"/>
<feature type="compositionally biased region" description="Basic and acidic residues" evidence="1">
    <location>
        <begin position="62"/>
        <end position="73"/>
    </location>
</feature>
<proteinExistence type="predicted"/>
<feature type="compositionally biased region" description="Low complexity" evidence="1">
    <location>
        <begin position="227"/>
        <end position="243"/>
    </location>
</feature>
<reference evidence="2" key="1">
    <citation type="journal article" date="2021" name="Proc. Natl. Acad. Sci. U.S.A.">
        <title>Three genomes in the algal genus Volvox reveal the fate of a haploid sex-determining region after a transition to homothallism.</title>
        <authorList>
            <person name="Yamamoto K."/>
            <person name="Hamaji T."/>
            <person name="Kawai-Toyooka H."/>
            <person name="Matsuzaki R."/>
            <person name="Takahashi F."/>
            <person name="Nishimura Y."/>
            <person name="Kawachi M."/>
            <person name="Noguchi H."/>
            <person name="Minakuchi Y."/>
            <person name="Umen J.G."/>
            <person name="Toyoda A."/>
            <person name="Nozaki H."/>
        </authorList>
    </citation>
    <scope>NUCLEOTIDE SEQUENCE</scope>
    <source>
        <strain evidence="2">NIES-3786</strain>
    </source>
</reference>
<sequence length="252" mass="28277">IPYAKEEYGERAIARKYVDGLNAYVRERIEAKYCDVSTHEWYGLLSKIAADAERIWMNQQHDMEKKVAPKSARETTTSQVKQSQAEPRVPSAGTGYYCNHHGANSSHDSRDCRVLHGRKSAASMSRGSQNSTVEALIAEFEAQAKRLRAAMASEERPALQQHPQRAPVAGAGHKERDTPSCEYCGRFGHTEEQCFIKHPDKATANFKAPTKALQSTFDRNLEEIRLQQQPRQQRAAAAAAAAQQEDEEEDVY</sequence>
<feature type="region of interest" description="Disordered" evidence="1">
    <location>
        <begin position="155"/>
        <end position="177"/>
    </location>
</feature>
<feature type="non-terminal residue" evidence="2">
    <location>
        <position position="1"/>
    </location>
</feature>
<gene>
    <name evidence="2" type="ORF">Vretifemale_10497</name>
</gene>
<dbReference type="OrthoDB" id="561323at2759"/>